<feature type="compositionally biased region" description="Basic and acidic residues" evidence="1">
    <location>
        <begin position="1"/>
        <end position="23"/>
    </location>
</feature>
<gene>
    <name evidence="2" type="ORF">AVDCRST_MAG49-3562</name>
</gene>
<dbReference type="AlphaFoldDB" id="A0A6J4VB56"/>
<feature type="region of interest" description="Disordered" evidence="1">
    <location>
        <begin position="1"/>
        <end position="68"/>
    </location>
</feature>
<evidence type="ECO:0000313" key="2">
    <source>
        <dbReference type="EMBL" id="CAA9570564.1"/>
    </source>
</evidence>
<protein>
    <submittedName>
        <fullName evidence="2">Uncharacterized protein</fullName>
    </submittedName>
</protein>
<evidence type="ECO:0000256" key="1">
    <source>
        <dbReference type="SAM" id="MobiDB-lite"/>
    </source>
</evidence>
<reference evidence="2" key="1">
    <citation type="submission" date="2020-02" db="EMBL/GenBank/DDBJ databases">
        <authorList>
            <person name="Meier V. D."/>
        </authorList>
    </citation>
    <scope>NUCLEOTIDE SEQUENCE</scope>
    <source>
        <strain evidence="2">AVDCRST_MAG49</strain>
    </source>
</reference>
<sequence length="68" mass="7739">MPRGDRRVAARRLRPDQRSDRTVGAHRRKDRVDSSPFGRCDSADLPNYHWEPRRASGPGVRPWSGADA</sequence>
<accession>A0A6J4VB56</accession>
<dbReference type="EMBL" id="CADCWG010000248">
    <property type="protein sequence ID" value="CAA9570564.1"/>
    <property type="molecule type" value="Genomic_DNA"/>
</dbReference>
<organism evidence="2">
    <name type="scientific">uncultured Thermomicrobiales bacterium</name>
    <dbReference type="NCBI Taxonomy" id="1645740"/>
    <lineage>
        <taxon>Bacteria</taxon>
        <taxon>Pseudomonadati</taxon>
        <taxon>Thermomicrobiota</taxon>
        <taxon>Thermomicrobia</taxon>
        <taxon>Thermomicrobiales</taxon>
        <taxon>environmental samples</taxon>
    </lineage>
</organism>
<proteinExistence type="predicted"/>
<name>A0A6J4VB56_9BACT</name>